<proteinExistence type="predicted"/>
<protein>
    <submittedName>
        <fullName evidence="1">Uncharacterized protein</fullName>
    </submittedName>
</protein>
<name>A0A6G5AGQ5_RHIMP</name>
<sequence>MADSQRQQDSKELFIQRRNHKRKRLISTMKRPSTAACALLFAGTFATLLRRDSAVAAKDADDYGPYNVYYNIKLLETGKWTPCLQCFAMPCSPGERVLRPLDESNLCCRFCRTLNSGEKCSAFRNEKPVVCPRDHYCRISTRKCEYIP</sequence>
<evidence type="ECO:0000313" key="1">
    <source>
        <dbReference type="EMBL" id="NIE50114.1"/>
    </source>
</evidence>
<dbReference type="AlphaFoldDB" id="A0A6G5AGQ5"/>
<reference evidence="1" key="1">
    <citation type="submission" date="2020-03" db="EMBL/GenBank/DDBJ databases">
        <title>A transcriptome and proteome of the tick Rhipicephalus microplus shaped by the genetic composition of its hosts and developmental stage.</title>
        <authorList>
            <person name="Garcia G.R."/>
            <person name="Ribeiro J.M.C."/>
            <person name="Maruyama S.R."/>
            <person name="Gardinasse L.G."/>
            <person name="Nelson K."/>
            <person name="Ferreira B.R."/>
            <person name="Andrade T.G."/>
            <person name="Santos I.K.F.M."/>
        </authorList>
    </citation>
    <scope>NUCLEOTIDE SEQUENCE</scope>
    <source>
        <strain evidence="1">NSGR</strain>
        <tissue evidence="1">Salivary glands</tissue>
    </source>
</reference>
<organism evidence="1">
    <name type="scientific">Rhipicephalus microplus</name>
    <name type="common">Cattle tick</name>
    <name type="synonym">Boophilus microplus</name>
    <dbReference type="NCBI Taxonomy" id="6941"/>
    <lineage>
        <taxon>Eukaryota</taxon>
        <taxon>Metazoa</taxon>
        <taxon>Ecdysozoa</taxon>
        <taxon>Arthropoda</taxon>
        <taxon>Chelicerata</taxon>
        <taxon>Arachnida</taxon>
        <taxon>Acari</taxon>
        <taxon>Parasitiformes</taxon>
        <taxon>Ixodida</taxon>
        <taxon>Ixodoidea</taxon>
        <taxon>Ixodidae</taxon>
        <taxon>Rhipicephalinae</taxon>
        <taxon>Rhipicephalus</taxon>
        <taxon>Boophilus</taxon>
    </lineage>
</organism>
<accession>A0A6G5AGQ5</accession>
<dbReference type="EMBL" id="GIKN01007841">
    <property type="protein sequence ID" value="NIE50114.1"/>
    <property type="molecule type" value="Transcribed_RNA"/>
</dbReference>